<evidence type="ECO:0000256" key="2">
    <source>
        <dbReference type="SAM" id="SignalP"/>
    </source>
</evidence>
<evidence type="ECO:0000313" key="3">
    <source>
        <dbReference type="EMBL" id="KAF3326867.1"/>
    </source>
</evidence>
<keyword evidence="4" id="KW-1185">Reference proteome</keyword>
<organism evidence="3 4">
    <name type="scientific">Carex littledalei</name>
    <dbReference type="NCBI Taxonomy" id="544730"/>
    <lineage>
        <taxon>Eukaryota</taxon>
        <taxon>Viridiplantae</taxon>
        <taxon>Streptophyta</taxon>
        <taxon>Embryophyta</taxon>
        <taxon>Tracheophyta</taxon>
        <taxon>Spermatophyta</taxon>
        <taxon>Magnoliopsida</taxon>
        <taxon>Liliopsida</taxon>
        <taxon>Poales</taxon>
        <taxon>Cyperaceae</taxon>
        <taxon>Cyperoideae</taxon>
        <taxon>Cariceae</taxon>
        <taxon>Carex</taxon>
        <taxon>Carex subgen. Euthyceras</taxon>
    </lineage>
</organism>
<sequence>MGLSKSNVILFWLFSLICICGSRGALVAISSPSVADSPHQQDEVASSPANVTPPKIILAPDPVPLPTGLSPVLAPSVSEATPPAIPSSIAVQPPSPFSTENRSPPVASPPLDDQPISPVIPVQPSLPKAPPPEGGDFQASPPAPAIVPPPIGTRSTIRQMHGIAEKWKKGRAFYSIQF</sequence>
<reference evidence="3" key="1">
    <citation type="submission" date="2020-01" db="EMBL/GenBank/DDBJ databases">
        <title>Genome sequence of Kobresia littledalei, the first chromosome-level genome in the family Cyperaceae.</title>
        <authorList>
            <person name="Qu G."/>
        </authorList>
    </citation>
    <scope>NUCLEOTIDE SEQUENCE</scope>
    <source>
        <strain evidence="3">C.B.Clarke</strain>
        <tissue evidence="3">Leaf</tissue>
    </source>
</reference>
<name>A0A833QW37_9POAL</name>
<dbReference type="Proteomes" id="UP000623129">
    <property type="component" value="Unassembled WGS sequence"/>
</dbReference>
<dbReference type="EMBL" id="SWLB01000018">
    <property type="protein sequence ID" value="KAF3326867.1"/>
    <property type="molecule type" value="Genomic_DNA"/>
</dbReference>
<protein>
    <submittedName>
        <fullName evidence="3">Uncharacterized protein</fullName>
    </submittedName>
</protein>
<accession>A0A833QW37</accession>
<evidence type="ECO:0000313" key="4">
    <source>
        <dbReference type="Proteomes" id="UP000623129"/>
    </source>
</evidence>
<evidence type="ECO:0000256" key="1">
    <source>
        <dbReference type="SAM" id="MobiDB-lite"/>
    </source>
</evidence>
<feature type="region of interest" description="Disordered" evidence="1">
    <location>
        <begin position="34"/>
        <end position="55"/>
    </location>
</feature>
<gene>
    <name evidence="3" type="ORF">FCM35_KLT08497</name>
</gene>
<comment type="caution">
    <text evidence="3">The sequence shown here is derived from an EMBL/GenBank/DDBJ whole genome shotgun (WGS) entry which is preliminary data.</text>
</comment>
<feature type="compositionally biased region" description="Pro residues" evidence="1">
    <location>
        <begin position="141"/>
        <end position="151"/>
    </location>
</feature>
<feature type="chain" id="PRO_5032703258" evidence="2">
    <location>
        <begin position="25"/>
        <end position="178"/>
    </location>
</feature>
<proteinExistence type="predicted"/>
<feature type="region of interest" description="Disordered" evidence="1">
    <location>
        <begin position="68"/>
        <end position="154"/>
    </location>
</feature>
<feature type="signal peptide" evidence="2">
    <location>
        <begin position="1"/>
        <end position="24"/>
    </location>
</feature>
<dbReference type="AlphaFoldDB" id="A0A833QW37"/>
<keyword evidence="2" id="KW-0732">Signal</keyword>